<dbReference type="Proteomes" id="UP000027309">
    <property type="component" value="Unassembled WGS sequence"/>
</dbReference>
<comment type="caution">
    <text evidence="4">The sequence shown here is derived from an EMBL/GenBank/DDBJ whole genome shotgun (WGS) entry which is preliminary data.</text>
</comment>
<dbReference type="AlphaFoldDB" id="A0A836YME5"/>
<evidence type="ECO:0000313" key="5">
    <source>
        <dbReference type="Proteomes" id="UP000027309"/>
    </source>
</evidence>
<gene>
    <name evidence="4" type="ORF">J572_3991</name>
    <name evidence="3" type="ORF">J572_4078</name>
    <name evidence="2" type="ORF">J572_4141</name>
</gene>
<dbReference type="InterPro" id="IPR025474">
    <property type="entry name" value="DUF4325"/>
</dbReference>
<evidence type="ECO:0000259" key="1">
    <source>
        <dbReference type="Pfam" id="PF14213"/>
    </source>
</evidence>
<evidence type="ECO:0000313" key="4">
    <source>
        <dbReference type="EMBL" id="KCX97144.1"/>
    </source>
</evidence>
<accession>A0A836YME5</accession>
<evidence type="ECO:0000313" key="3">
    <source>
        <dbReference type="EMBL" id="KCX96473.1"/>
    </source>
</evidence>
<sequence length="106" mass="12055">MKINVAKDFSKNPSGRYIDDGKTSGEVFLKNILLPAVRTHDIVEINFDGVRGYGSSFLEEAFGGFIRETKMSLVEFFNKVKIITQDPLLEQEIKGYLEEEVHRLSV</sequence>
<dbReference type="EMBL" id="JMOA01000156">
    <property type="protein sequence ID" value="KCX95993.1"/>
    <property type="molecule type" value="Genomic_DNA"/>
</dbReference>
<protein>
    <recommendedName>
        <fullName evidence="1">DUF4325 domain-containing protein</fullName>
    </recommendedName>
</protein>
<dbReference type="Pfam" id="PF14213">
    <property type="entry name" value="DUF4325"/>
    <property type="match status" value="1"/>
</dbReference>
<name>A0A836YME5_ACIBA</name>
<evidence type="ECO:0000313" key="2">
    <source>
        <dbReference type="EMBL" id="KCX95993.1"/>
    </source>
</evidence>
<proteinExistence type="predicted"/>
<reference evidence="4 5" key="1">
    <citation type="submission" date="2014-04" db="EMBL/GenBank/DDBJ databases">
        <title>Comparative genomics and transcriptomics to identify genetic mechanisms underlying the emergence of carbapenem resistant Acinetobacter baumannii (CRAb).</title>
        <authorList>
            <person name="Harris A.D."/>
            <person name="Johnson K.J."/>
            <person name="George J."/>
            <person name="Nadendla S."/>
            <person name="Daugherty S.C."/>
            <person name="Parankush S."/>
            <person name="Sadzewicz L."/>
            <person name="Tallon L."/>
            <person name="Sengamalay N."/>
            <person name="Hazen T.H."/>
            <person name="Rasko D.A."/>
        </authorList>
    </citation>
    <scope>NUCLEOTIDE SEQUENCE [LARGE SCALE GENOMIC DNA]</scope>
    <source>
        <strain evidence="4 5">1499986</strain>
    </source>
</reference>
<dbReference type="EMBL" id="JMOA01000116">
    <property type="protein sequence ID" value="KCX97144.1"/>
    <property type="molecule type" value="Genomic_DNA"/>
</dbReference>
<dbReference type="EMBL" id="JMOA01000136">
    <property type="protein sequence ID" value="KCX96473.1"/>
    <property type="molecule type" value="Genomic_DNA"/>
</dbReference>
<feature type="domain" description="DUF4325" evidence="1">
    <location>
        <begin position="24"/>
        <end position="81"/>
    </location>
</feature>
<organism evidence="4 5">
    <name type="scientific">Acinetobacter baumannii 1499986</name>
    <dbReference type="NCBI Taxonomy" id="1310673"/>
    <lineage>
        <taxon>Bacteria</taxon>
        <taxon>Pseudomonadati</taxon>
        <taxon>Pseudomonadota</taxon>
        <taxon>Gammaproteobacteria</taxon>
        <taxon>Moraxellales</taxon>
        <taxon>Moraxellaceae</taxon>
        <taxon>Acinetobacter</taxon>
        <taxon>Acinetobacter calcoaceticus/baumannii complex</taxon>
    </lineage>
</organism>